<evidence type="ECO:0000313" key="5">
    <source>
        <dbReference type="EMBL" id="CAF4425821.1"/>
    </source>
</evidence>
<evidence type="ECO:0000313" key="4">
    <source>
        <dbReference type="EMBL" id="CAF3972406.1"/>
    </source>
</evidence>
<feature type="transmembrane region" description="Helical" evidence="1">
    <location>
        <begin position="60"/>
        <end position="78"/>
    </location>
</feature>
<dbReference type="EMBL" id="CAJOBA010033829">
    <property type="protein sequence ID" value="CAF3972406.1"/>
    <property type="molecule type" value="Genomic_DNA"/>
</dbReference>
<dbReference type="AlphaFoldDB" id="A0A815Y020"/>
<keyword evidence="1" id="KW-1133">Transmembrane helix</keyword>
<dbReference type="Proteomes" id="UP000682733">
    <property type="component" value="Unassembled WGS sequence"/>
</dbReference>
<name>A0A815Y020_9BILA</name>
<evidence type="ECO:0000256" key="1">
    <source>
        <dbReference type="SAM" id="Phobius"/>
    </source>
</evidence>
<keyword evidence="6" id="KW-1185">Reference proteome</keyword>
<proteinExistence type="predicted"/>
<dbReference type="Proteomes" id="UP000681722">
    <property type="component" value="Unassembled WGS sequence"/>
</dbReference>
<evidence type="ECO:0000313" key="6">
    <source>
        <dbReference type="Proteomes" id="UP000663829"/>
    </source>
</evidence>
<dbReference type="EMBL" id="CAJOBC010094537">
    <property type="protein sequence ID" value="CAF4425821.1"/>
    <property type="molecule type" value="Genomic_DNA"/>
</dbReference>
<accession>A0A815Y020</accession>
<evidence type="ECO:0000313" key="2">
    <source>
        <dbReference type="EMBL" id="CAF1160681.1"/>
    </source>
</evidence>
<evidence type="ECO:0000313" key="3">
    <source>
        <dbReference type="EMBL" id="CAF1563946.1"/>
    </source>
</evidence>
<reference evidence="3" key="1">
    <citation type="submission" date="2021-02" db="EMBL/GenBank/DDBJ databases">
        <authorList>
            <person name="Nowell W R."/>
        </authorList>
    </citation>
    <scope>NUCLEOTIDE SEQUENCE</scope>
</reference>
<organism evidence="3 6">
    <name type="scientific">Didymodactylos carnosus</name>
    <dbReference type="NCBI Taxonomy" id="1234261"/>
    <lineage>
        <taxon>Eukaryota</taxon>
        <taxon>Metazoa</taxon>
        <taxon>Spiralia</taxon>
        <taxon>Gnathifera</taxon>
        <taxon>Rotifera</taxon>
        <taxon>Eurotatoria</taxon>
        <taxon>Bdelloidea</taxon>
        <taxon>Philodinida</taxon>
        <taxon>Philodinidae</taxon>
        <taxon>Didymodactylos</taxon>
    </lineage>
</organism>
<comment type="caution">
    <text evidence="3">The sequence shown here is derived from an EMBL/GenBank/DDBJ whole genome shotgun (WGS) entry which is preliminary data.</text>
</comment>
<gene>
    <name evidence="3" type="ORF">GPM918_LOCUS39949</name>
    <name evidence="2" type="ORF">OVA965_LOCUS22078</name>
    <name evidence="5" type="ORF">SRO942_LOCUS40861</name>
    <name evidence="4" type="ORF">TMI583_LOCUS22790</name>
</gene>
<keyword evidence="1" id="KW-0472">Membrane</keyword>
<dbReference type="EMBL" id="CAJNOK010012307">
    <property type="protein sequence ID" value="CAF1160681.1"/>
    <property type="molecule type" value="Genomic_DNA"/>
</dbReference>
<dbReference type="Proteomes" id="UP000663829">
    <property type="component" value="Unassembled WGS sequence"/>
</dbReference>
<dbReference type="EMBL" id="CAJNOQ010028765">
    <property type="protein sequence ID" value="CAF1563946.1"/>
    <property type="molecule type" value="Genomic_DNA"/>
</dbReference>
<keyword evidence="1" id="KW-0812">Transmembrane</keyword>
<protein>
    <submittedName>
        <fullName evidence="3">Uncharacterized protein</fullName>
    </submittedName>
</protein>
<dbReference type="Proteomes" id="UP000677228">
    <property type="component" value="Unassembled WGS sequence"/>
</dbReference>
<sequence>MTYEDSPNPNTIDIRMVENISVWHNSGFDTAYPMELHGVINSYDFQQSITNINRSFPKSLSFRLGIAAICLLVALIKIDIDTTNQNSLPPSYPSVYPSPTVQEIQWEQQLLASKT</sequence>